<dbReference type="EMBL" id="QSSQ01000036">
    <property type="protein sequence ID" value="RGL97722.1"/>
    <property type="molecule type" value="Genomic_DNA"/>
</dbReference>
<evidence type="ECO:0000256" key="4">
    <source>
        <dbReference type="ARBA" id="ARBA00022692"/>
    </source>
</evidence>
<feature type="transmembrane region" description="Helical" evidence="7">
    <location>
        <begin position="12"/>
        <end position="35"/>
    </location>
</feature>
<dbReference type="EMBL" id="QSSQ01000039">
    <property type="protein sequence ID" value="RGL96867.1"/>
    <property type="molecule type" value="Genomic_DNA"/>
</dbReference>
<dbReference type="PANTHER" id="PTHR37937:SF1">
    <property type="entry name" value="CONJUGATIVE TRANSFER: DNA TRANSPORT"/>
    <property type="match status" value="1"/>
</dbReference>
<evidence type="ECO:0000313" key="10">
    <source>
        <dbReference type="Proteomes" id="UP000261257"/>
    </source>
</evidence>
<evidence type="ECO:0000256" key="2">
    <source>
        <dbReference type="ARBA" id="ARBA00008806"/>
    </source>
</evidence>
<reference evidence="9 10" key="1">
    <citation type="submission" date="2018-08" db="EMBL/GenBank/DDBJ databases">
        <title>A genome reference for cultivated species of the human gut microbiota.</title>
        <authorList>
            <person name="Zou Y."/>
            <person name="Xue W."/>
            <person name="Luo G."/>
        </authorList>
    </citation>
    <scope>NUCLEOTIDE SEQUENCE [LARGE SCALE GENOMIC DNA]</scope>
    <source>
        <strain evidence="9 10">TF05-11AC</strain>
    </source>
</reference>
<protein>
    <submittedName>
        <fullName evidence="9">Type IV secretory system conjugative DNA transfer family protein</fullName>
    </submittedName>
</protein>
<organism evidence="9 10">
    <name type="scientific">Hungatella hathewayi</name>
    <dbReference type="NCBI Taxonomy" id="154046"/>
    <lineage>
        <taxon>Bacteria</taxon>
        <taxon>Bacillati</taxon>
        <taxon>Bacillota</taxon>
        <taxon>Clostridia</taxon>
        <taxon>Lachnospirales</taxon>
        <taxon>Lachnospiraceae</taxon>
        <taxon>Hungatella</taxon>
    </lineage>
</organism>
<dbReference type="Proteomes" id="UP000261257">
    <property type="component" value="Unassembled WGS sequence"/>
</dbReference>
<evidence type="ECO:0000313" key="8">
    <source>
        <dbReference type="EMBL" id="RGL96867.1"/>
    </source>
</evidence>
<dbReference type="AlphaFoldDB" id="A0A3E4TZ64"/>
<keyword evidence="6 7" id="KW-0472">Membrane</keyword>
<evidence type="ECO:0000256" key="6">
    <source>
        <dbReference type="ARBA" id="ARBA00023136"/>
    </source>
</evidence>
<feature type="transmembrane region" description="Helical" evidence="7">
    <location>
        <begin position="55"/>
        <end position="78"/>
    </location>
</feature>
<keyword evidence="4 7" id="KW-0812">Transmembrane</keyword>
<keyword evidence="5 7" id="KW-1133">Transmembrane helix</keyword>
<dbReference type="PANTHER" id="PTHR37937">
    <property type="entry name" value="CONJUGATIVE TRANSFER: DNA TRANSPORT"/>
    <property type="match status" value="1"/>
</dbReference>
<sequence>MSDKIRKYVLPNLPYLFVFWFFSKVGTAYRLAAGADFGTKLVGMIKTFPTAFENYLPGLGGLDLLVGLTGAVGMYLLVQSKIRKGKKFRREEEYGSAHWGTAKDIKPFADPVFKNNVILTGTEFLTMNTRPKIPANARNLNACVIGSSGSGKTRFWLTPQLLQAHSSYVVVDPKSGTLEQCGRFLQRQGYRLRVFNTIDFSKSMHYNPLAYIKTESDVLKFVTALIANTKGDGKDGDEFWTKAETLLYCALIAYIVFEGPEEERNMNTLVEMINSMEVREDDESFKNAVDYMFDGLEKRNPNHFAVRQYKKYKLASGVVCSKRLLNQAV</sequence>
<comment type="similarity">
    <text evidence="2">Belongs to the VirD4/TraG family.</text>
</comment>
<comment type="subcellular location">
    <subcellularLocation>
        <location evidence="1">Cell membrane</location>
        <topology evidence="1">Multi-pass membrane protein</topology>
    </subcellularLocation>
</comment>
<gene>
    <name evidence="9" type="ORF">DXC39_25325</name>
    <name evidence="8" type="ORF">DXC39_25975</name>
</gene>
<comment type="caution">
    <text evidence="9">The sequence shown here is derived from an EMBL/GenBank/DDBJ whole genome shotgun (WGS) entry which is preliminary data.</text>
</comment>
<evidence type="ECO:0000256" key="1">
    <source>
        <dbReference type="ARBA" id="ARBA00004651"/>
    </source>
</evidence>
<accession>A0A3E4TZ64</accession>
<dbReference type="RefSeq" id="WP_181988691.1">
    <property type="nucleotide sequence ID" value="NZ_QSSQ01000036.1"/>
</dbReference>
<evidence type="ECO:0000256" key="3">
    <source>
        <dbReference type="ARBA" id="ARBA00022475"/>
    </source>
</evidence>
<proteinExistence type="inferred from homology"/>
<dbReference type="Pfam" id="PF02534">
    <property type="entry name" value="T4SS-DNA_transf"/>
    <property type="match status" value="1"/>
</dbReference>
<name>A0A3E4TZ64_9FIRM</name>
<dbReference type="InterPro" id="IPR027417">
    <property type="entry name" value="P-loop_NTPase"/>
</dbReference>
<dbReference type="Gene3D" id="3.40.50.300">
    <property type="entry name" value="P-loop containing nucleotide triphosphate hydrolases"/>
    <property type="match status" value="1"/>
</dbReference>
<evidence type="ECO:0000256" key="7">
    <source>
        <dbReference type="SAM" id="Phobius"/>
    </source>
</evidence>
<evidence type="ECO:0000313" key="9">
    <source>
        <dbReference type="EMBL" id="RGL97722.1"/>
    </source>
</evidence>
<keyword evidence="3" id="KW-1003">Cell membrane</keyword>
<dbReference type="GO" id="GO:0005886">
    <property type="term" value="C:plasma membrane"/>
    <property type="evidence" value="ECO:0007669"/>
    <property type="project" value="UniProtKB-SubCell"/>
</dbReference>
<evidence type="ECO:0000256" key="5">
    <source>
        <dbReference type="ARBA" id="ARBA00022989"/>
    </source>
</evidence>
<feature type="non-terminal residue" evidence="9">
    <location>
        <position position="329"/>
    </location>
</feature>
<dbReference type="SUPFAM" id="SSF52540">
    <property type="entry name" value="P-loop containing nucleoside triphosphate hydrolases"/>
    <property type="match status" value="1"/>
</dbReference>
<dbReference type="InterPro" id="IPR003688">
    <property type="entry name" value="TraG/VirD4"/>
</dbReference>
<dbReference type="InterPro" id="IPR051539">
    <property type="entry name" value="T4SS-coupling_protein"/>
</dbReference>